<dbReference type="InterPro" id="IPR042097">
    <property type="entry name" value="Aminopeptidase_N-like_N_sf"/>
</dbReference>
<dbReference type="GO" id="GO:0043171">
    <property type="term" value="P:peptide catabolic process"/>
    <property type="evidence" value="ECO:0007669"/>
    <property type="project" value="TreeGrafter"/>
</dbReference>
<dbReference type="GO" id="GO:0016020">
    <property type="term" value="C:membrane"/>
    <property type="evidence" value="ECO:0007669"/>
    <property type="project" value="TreeGrafter"/>
</dbReference>
<evidence type="ECO:0000256" key="1">
    <source>
        <dbReference type="SAM" id="Phobius"/>
    </source>
</evidence>
<evidence type="ECO:0000313" key="3">
    <source>
        <dbReference type="EMBL" id="KAK5977792.1"/>
    </source>
</evidence>
<dbReference type="Pfam" id="PF17900">
    <property type="entry name" value="Peptidase_M1_N"/>
    <property type="match status" value="1"/>
</dbReference>
<keyword evidence="1" id="KW-0812">Transmembrane</keyword>
<proteinExistence type="predicted"/>
<name>A0AAN8IQB9_TRICO</name>
<dbReference type="InterPro" id="IPR045357">
    <property type="entry name" value="Aminopeptidase_N-like_N"/>
</dbReference>
<organism evidence="3 4">
    <name type="scientific">Trichostrongylus colubriformis</name>
    <name type="common">Black scour worm</name>
    <dbReference type="NCBI Taxonomy" id="6319"/>
    <lineage>
        <taxon>Eukaryota</taxon>
        <taxon>Metazoa</taxon>
        <taxon>Ecdysozoa</taxon>
        <taxon>Nematoda</taxon>
        <taxon>Chromadorea</taxon>
        <taxon>Rhabditida</taxon>
        <taxon>Rhabditina</taxon>
        <taxon>Rhabditomorpha</taxon>
        <taxon>Strongyloidea</taxon>
        <taxon>Trichostrongylidae</taxon>
        <taxon>Trichostrongylus</taxon>
    </lineage>
</organism>
<dbReference type="GO" id="GO:0005737">
    <property type="term" value="C:cytoplasm"/>
    <property type="evidence" value="ECO:0007669"/>
    <property type="project" value="TreeGrafter"/>
</dbReference>
<evidence type="ECO:0000313" key="4">
    <source>
        <dbReference type="Proteomes" id="UP001331761"/>
    </source>
</evidence>
<evidence type="ECO:0000259" key="2">
    <source>
        <dbReference type="Pfam" id="PF17900"/>
    </source>
</evidence>
<dbReference type="GO" id="GO:0006508">
    <property type="term" value="P:proteolysis"/>
    <property type="evidence" value="ECO:0007669"/>
    <property type="project" value="TreeGrafter"/>
</dbReference>
<keyword evidence="1" id="KW-0472">Membrane</keyword>
<gene>
    <name evidence="3" type="ORF">GCK32_002144</name>
</gene>
<dbReference type="GO" id="GO:0008270">
    <property type="term" value="F:zinc ion binding"/>
    <property type="evidence" value="ECO:0007669"/>
    <property type="project" value="TreeGrafter"/>
</dbReference>
<accession>A0AAN8IQB9</accession>
<dbReference type="PANTHER" id="PTHR11533:SF294">
    <property type="entry name" value="THYROTROPIN-RELEASING HORMONE-DEGRADING ECTOENZYME"/>
    <property type="match status" value="1"/>
</dbReference>
<feature type="domain" description="Aminopeptidase N-like N-terminal" evidence="2">
    <location>
        <begin position="64"/>
        <end position="257"/>
    </location>
</feature>
<protein>
    <recommendedName>
        <fullName evidence="2">Aminopeptidase N-like N-terminal domain-containing protein</fullName>
    </recommendedName>
</protein>
<dbReference type="AlphaFoldDB" id="A0AAN8IQB9"/>
<dbReference type="GO" id="GO:0070006">
    <property type="term" value="F:metalloaminopeptidase activity"/>
    <property type="evidence" value="ECO:0007669"/>
    <property type="project" value="TreeGrafter"/>
</dbReference>
<keyword evidence="1" id="KW-1133">Transmembrane helix</keyword>
<feature type="transmembrane region" description="Helical" evidence="1">
    <location>
        <begin position="21"/>
        <end position="45"/>
    </location>
</feature>
<sequence>MTSDDVHCTTSSIRSYYSVRVLLTWLTICFALCLLYSVIAFVSLVNKNILPEELGPRSIPYTNVPRRYDVQLQFDTEYNRSNSSFHGQVALLFNSRHESQRLFLHRGKHLRITDFSLTAIDQSNQKQSIKRGTYNADSEIQTFVLSFDTATDALYLFTMKFTGTMSAEHGPKEFTYLSSKGEPRYGVWFATVQRHGKGLRYLFPCMDSHEFPAEYNITVTRKMSLRALSNFVIKRSIQNDAYFMTDYFPPTTVLSPYQLAFVLCDFQYKSEIYNGTMISIYSQFNVLENVSFRRTSQFMHNASHVIGKNDAVVIPDVHTVYRPGISLINEKEFITESKELSMKP</sequence>
<dbReference type="GO" id="GO:0005615">
    <property type="term" value="C:extracellular space"/>
    <property type="evidence" value="ECO:0007669"/>
    <property type="project" value="TreeGrafter"/>
</dbReference>
<keyword evidence="4" id="KW-1185">Reference proteome</keyword>
<reference evidence="3 4" key="1">
    <citation type="submission" date="2019-10" db="EMBL/GenBank/DDBJ databases">
        <title>Assembly and Annotation for the nematode Trichostrongylus colubriformis.</title>
        <authorList>
            <person name="Martin J."/>
        </authorList>
    </citation>
    <scope>NUCLEOTIDE SEQUENCE [LARGE SCALE GENOMIC DNA]</scope>
    <source>
        <strain evidence="3">G859</strain>
        <tissue evidence="3">Whole worm</tissue>
    </source>
</reference>
<dbReference type="InterPro" id="IPR050344">
    <property type="entry name" value="Peptidase_M1_aminopeptidases"/>
</dbReference>
<dbReference type="SUPFAM" id="SSF63737">
    <property type="entry name" value="Leukotriene A4 hydrolase N-terminal domain"/>
    <property type="match status" value="1"/>
</dbReference>
<dbReference type="Proteomes" id="UP001331761">
    <property type="component" value="Unassembled WGS sequence"/>
</dbReference>
<dbReference type="PANTHER" id="PTHR11533">
    <property type="entry name" value="PROTEASE M1 ZINC METALLOPROTEASE"/>
    <property type="match status" value="1"/>
</dbReference>
<dbReference type="GO" id="GO:0042277">
    <property type="term" value="F:peptide binding"/>
    <property type="evidence" value="ECO:0007669"/>
    <property type="project" value="TreeGrafter"/>
</dbReference>
<dbReference type="EMBL" id="WIXE01010161">
    <property type="protein sequence ID" value="KAK5977792.1"/>
    <property type="molecule type" value="Genomic_DNA"/>
</dbReference>
<comment type="caution">
    <text evidence="3">The sequence shown here is derived from an EMBL/GenBank/DDBJ whole genome shotgun (WGS) entry which is preliminary data.</text>
</comment>
<dbReference type="Gene3D" id="2.60.40.1730">
    <property type="entry name" value="tricorn interacting facor f3 domain"/>
    <property type="match status" value="1"/>
</dbReference>